<comment type="caution">
    <text evidence="1">The sequence shown here is derived from an EMBL/GenBank/DDBJ whole genome shotgun (WGS) entry which is preliminary data.</text>
</comment>
<evidence type="ECO:0000313" key="2">
    <source>
        <dbReference type="Proteomes" id="UP001589734"/>
    </source>
</evidence>
<keyword evidence="2" id="KW-1185">Reference proteome</keyword>
<name>A0ABV6BL97_9FLAO</name>
<proteinExistence type="predicted"/>
<evidence type="ECO:0008006" key="3">
    <source>
        <dbReference type="Google" id="ProtNLM"/>
    </source>
</evidence>
<dbReference type="RefSeq" id="WP_379689189.1">
    <property type="nucleotide sequence ID" value="NZ_JBHLYW010000004.1"/>
</dbReference>
<evidence type="ECO:0000313" key="1">
    <source>
        <dbReference type="EMBL" id="MFC0076210.1"/>
    </source>
</evidence>
<gene>
    <name evidence="1" type="ORF">ACFFLS_04125</name>
</gene>
<dbReference type="EMBL" id="JBHLYW010000004">
    <property type="protein sequence ID" value="MFC0076210.1"/>
    <property type="molecule type" value="Genomic_DNA"/>
</dbReference>
<organism evidence="1 2">
    <name type="scientific">Flavobacterium procerum</name>
    <dbReference type="NCBI Taxonomy" id="1455569"/>
    <lineage>
        <taxon>Bacteria</taxon>
        <taxon>Pseudomonadati</taxon>
        <taxon>Bacteroidota</taxon>
        <taxon>Flavobacteriia</taxon>
        <taxon>Flavobacteriales</taxon>
        <taxon>Flavobacteriaceae</taxon>
        <taxon>Flavobacterium</taxon>
    </lineage>
</organism>
<reference evidence="1 2" key="1">
    <citation type="submission" date="2024-09" db="EMBL/GenBank/DDBJ databases">
        <authorList>
            <person name="Sun Q."/>
            <person name="Mori K."/>
        </authorList>
    </citation>
    <scope>NUCLEOTIDE SEQUENCE [LARGE SCALE GENOMIC DNA]</scope>
    <source>
        <strain evidence="1 2">CGMCC 1.12926</strain>
    </source>
</reference>
<accession>A0ABV6BL97</accession>
<protein>
    <recommendedName>
        <fullName evidence="3">IS110 family transposase</fullName>
    </recommendedName>
</protein>
<dbReference type="Proteomes" id="UP001589734">
    <property type="component" value="Unassembled WGS sequence"/>
</dbReference>
<feature type="non-terminal residue" evidence="1">
    <location>
        <position position="1"/>
    </location>
</feature>
<sequence length="63" mass="7196">SFSRKRPPLAPIGAEILLCRGSAQKIEAHSGIKLLKKIKTIMLKLQSALYLLYMQQKNKPERF</sequence>